<organism evidence="2 3">
    <name type="scientific">Cotesia glomerata</name>
    <name type="common">Lepidopteran parasitic wasp</name>
    <name type="synonym">Apanteles glomeratus</name>
    <dbReference type="NCBI Taxonomy" id="32391"/>
    <lineage>
        <taxon>Eukaryota</taxon>
        <taxon>Metazoa</taxon>
        <taxon>Ecdysozoa</taxon>
        <taxon>Arthropoda</taxon>
        <taxon>Hexapoda</taxon>
        <taxon>Insecta</taxon>
        <taxon>Pterygota</taxon>
        <taxon>Neoptera</taxon>
        <taxon>Endopterygota</taxon>
        <taxon>Hymenoptera</taxon>
        <taxon>Apocrita</taxon>
        <taxon>Ichneumonoidea</taxon>
        <taxon>Braconidae</taxon>
        <taxon>Microgastrinae</taxon>
        <taxon>Cotesia</taxon>
    </lineage>
</organism>
<evidence type="ECO:0008006" key="4">
    <source>
        <dbReference type="Google" id="ProtNLM"/>
    </source>
</evidence>
<dbReference type="GO" id="GO:0006508">
    <property type="term" value="P:proteolysis"/>
    <property type="evidence" value="ECO:0007669"/>
    <property type="project" value="InterPro"/>
</dbReference>
<name>A0AAV7IW59_COTGL</name>
<dbReference type="SUPFAM" id="SSF53474">
    <property type="entry name" value="alpha/beta-Hydrolases"/>
    <property type="match status" value="1"/>
</dbReference>
<dbReference type="Proteomes" id="UP000826195">
    <property type="component" value="Unassembled WGS sequence"/>
</dbReference>
<dbReference type="Pfam" id="PF00450">
    <property type="entry name" value="Peptidase_S10"/>
    <property type="match status" value="1"/>
</dbReference>
<keyword evidence="3" id="KW-1185">Reference proteome</keyword>
<evidence type="ECO:0000256" key="1">
    <source>
        <dbReference type="ARBA" id="ARBA00009431"/>
    </source>
</evidence>
<dbReference type="GO" id="GO:0004185">
    <property type="term" value="F:serine-type carboxypeptidase activity"/>
    <property type="evidence" value="ECO:0007669"/>
    <property type="project" value="InterPro"/>
</dbReference>
<evidence type="ECO:0000313" key="2">
    <source>
        <dbReference type="EMBL" id="KAH0558862.1"/>
    </source>
</evidence>
<dbReference type="Gene3D" id="3.40.50.1820">
    <property type="entry name" value="alpha/beta hydrolase"/>
    <property type="match status" value="1"/>
</dbReference>
<evidence type="ECO:0000313" key="3">
    <source>
        <dbReference type="Proteomes" id="UP000826195"/>
    </source>
</evidence>
<dbReference type="EMBL" id="JAHXZJ010000445">
    <property type="protein sequence ID" value="KAH0558862.1"/>
    <property type="molecule type" value="Genomic_DNA"/>
</dbReference>
<dbReference type="InterPro" id="IPR029058">
    <property type="entry name" value="AB_hydrolase_fold"/>
</dbReference>
<sequence>MVDLEVQLPVTEALKKSVHMIFSVNTVISLWSMITMFCSSTTRLALDSVMSNNESAYAQNNAQIARDLLECIKRFLQKIQAFKNIPTYTFGESYGAKMGAEQAAVWYKLKNVVMFKMLKGILLGSPWISPIDTVLS</sequence>
<reference evidence="2 3" key="1">
    <citation type="journal article" date="2021" name="J. Hered.">
        <title>A chromosome-level genome assembly of the parasitoid wasp, Cotesia glomerata (Hymenoptera: Braconidae).</title>
        <authorList>
            <person name="Pinto B.J."/>
            <person name="Weis J.J."/>
            <person name="Gamble T."/>
            <person name="Ode P.J."/>
            <person name="Paul R."/>
            <person name="Zaspel J.M."/>
        </authorList>
    </citation>
    <scope>NUCLEOTIDE SEQUENCE [LARGE SCALE GENOMIC DNA]</scope>
    <source>
        <strain evidence="2">CgM1</strain>
    </source>
</reference>
<dbReference type="InterPro" id="IPR001563">
    <property type="entry name" value="Peptidase_S10"/>
</dbReference>
<proteinExistence type="inferred from homology"/>
<protein>
    <recommendedName>
        <fullName evidence="4">Carboxypeptidase</fullName>
    </recommendedName>
</protein>
<dbReference type="AlphaFoldDB" id="A0AAV7IW59"/>
<gene>
    <name evidence="2" type="ORF">KQX54_000613</name>
</gene>
<accession>A0AAV7IW59</accession>
<comment type="similarity">
    <text evidence="1">Belongs to the peptidase S10 family.</text>
</comment>
<comment type="caution">
    <text evidence="2">The sequence shown here is derived from an EMBL/GenBank/DDBJ whole genome shotgun (WGS) entry which is preliminary data.</text>
</comment>